<dbReference type="RefSeq" id="WP_173120141.1">
    <property type="nucleotide sequence ID" value="NZ_JABRWJ010000001.1"/>
</dbReference>
<keyword evidence="3" id="KW-1133">Transmembrane helix</keyword>
<dbReference type="CDD" id="cd01949">
    <property type="entry name" value="GGDEF"/>
    <property type="match status" value="1"/>
</dbReference>
<feature type="transmembrane region" description="Helical" evidence="3">
    <location>
        <begin position="51"/>
        <end position="70"/>
    </location>
</feature>
<feature type="transmembrane region" description="Helical" evidence="3">
    <location>
        <begin position="90"/>
        <end position="113"/>
    </location>
</feature>
<comment type="catalytic activity">
    <reaction evidence="2">
        <text>2 GTP = 3',3'-c-di-GMP + 2 diphosphate</text>
        <dbReference type="Rhea" id="RHEA:24898"/>
        <dbReference type="ChEBI" id="CHEBI:33019"/>
        <dbReference type="ChEBI" id="CHEBI:37565"/>
        <dbReference type="ChEBI" id="CHEBI:58805"/>
        <dbReference type="EC" id="2.7.7.65"/>
    </reaction>
</comment>
<dbReference type="PANTHER" id="PTHR45138">
    <property type="entry name" value="REGULATORY COMPONENTS OF SENSORY TRANSDUCTION SYSTEM"/>
    <property type="match status" value="1"/>
</dbReference>
<dbReference type="EC" id="2.7.7.65" evidence="1"/>
<evidence type="ECO:0000259" key="4">
    <source>
        <dbReference type="PROSITE" id="PS50887"/>
    </source>
</evidence>
<evidence type="ECO:0000313" key="6">
    <source>
        <dbReference type="Proteomes" id="UP000737171"/>
    </source>
</evidence>
<keyword evidence="3" id="KW-0812">Transmembrane</keyword>
<keyword evidence="6" id="KW-1185">Reference proteome</keyword>
<dbReference type="EMBL" id="JABRWJ010000001">
    <property type="protein sequence ID" value="NRF65790.1"/>
    <property type="molecule type" value="Genomic_DNA"/>
</dbReference>
<dbReference type="Pfam" id="PF00990">
    <property type="entry name" value="GGDEF"/>
    <property type="match status" value="1"/>
</dbReference>
<dbReference type="Gene3D" id="3.30.70.270">
    <property type="match status" value="1"/>
</dbReference>
<sequence length="379" mass="40569">MDTTERALPPIGTSSRGFGLARRVYLPRFVGLGIGALCAGAGLYQADAPPWVWVVMIAYCCAWPHIAYQISIRSVSPFAAEGRNLLVDSFAGGFWAVAMAFNVLPSVLLLGALAMNNIASGGARFLGKGAVAHVAGAGVALLTVGLKFRPETSFLTVLLCVPFLLSYPLVLGVVMYRLSIELSRRKDALVLEKRRADEANLANTRALAELASRDELTGLFNRRHMNELLAQQRMACQRAGDSFAVALVDLDHFKRINDTHGHAVGDSVLRAFAKQAGAAMRSTDTVGRWGGEEFLVIYPRSTAHEAAQGAARLHECVAAAVVTTPGGQALTFTVSIGLTDYLPPESVDALIDRADRAMYEAKSQGRNRVVTLPEATATA</sequence>
<dbReference type="InterPro" id="IPR029787">
    <property type="entry name" value="Nucleotide_cyclase"/>
</dbReference>
<dbReference type="InterPro" id="IPR050469">
    <property type="entry name" value="Diguanylate_Cyclase"/>
</dbReference>
<dbReference type="PROSITE" id="PS50887">
    <property type="entry name" value="GGDEF"/>
    <property type="match status" value="1"/>
</dbReference>
<dbReference type="PANTHER" id="PTHR45138:SF9">
    <property type="entry name" value="DIGUANYLATE CYCLASE DGCM-RELATED"/>
    <property type="match status" value="1"/>
</dbReference>
<dbReference type="SMART" id="SM00267">
    <property type="entry name" value="GGDEF"/>
    <property type="match status" value="1"/>
</dbReference>
<dbReference type="SUPFAM" id="SSF55073">
    <property type="entry name" value="Nucleotide cyclase"/>
    <property type="match status" value="1"/>
</dbReference>
<comment type="caution">
    <text evidence="5">The sequence shown here is derived from an EMBL/GenBank/DDBJ whole genome shotgun (WGS) entry which is preliminary data.</text>
</comment>
<keyword evidence="3" id="KW-0472">Membrane</keyword>
<feature type="domain" description="GGDEF" evidence="4">
    <location>
        <begin position="241"/>
        <end position="374"/>
    </location>
</feature>
<organism evidence="5 6">
    <name type="scientific">Pseudaquabacterium terrae</name>
    <dbReference type="NCBI Taxonomy" id="2732868"/>
    <lineage>
        <taxon>Bacteria</taxon>
        <taxon>Pseudomonadati</taxon>
        <taxon>Pseudomonadota</taxon>
        <taxon>Betaproteobacteria</taxon>
        <taxon>Burkholderiales</taxon>
        <taxon>Sphaerotilaceae</taxon>
        <taxon>Pseudaquabacterium</taxon>
    </lineage>
</organism>
<proteinExistence type="predicted"/>
<evidence type="ECO:0000313" key="5">
    <source>
        <dbReference type="EMBL" id="NRF65790.1"/>
    </source>
</evidence>
<gene>
    <name evidence="5" type="ORF">HLB44_02200</name>
</gene>
<protein>
    <recommendedName>
        <fullName evidence="1">diguanylate cyclase</fullName>
        <ecNumber evidence="1">2.7.7.65</ecNumber>
    </recommendedName>
</protein>
<feature type="transmembrane region" description="Helical" evidence="3">
    <location>
        <begin position="154"/>
        <end position="176"/>
    </location>
</feature>
<evidence type="ECO:0000256" key="3">
    <source>
        <dbReference type="SAM" id="Phobius"/>
    </source>
</evidence>
<dbReference type="InterPro" id="IPR007894">
    <property type="entry name" value="MASE2"/>
</dbReference>
<evidence type="ECO:0000256" key="1">
    <source>
        <dbReference type="ARBA" id="ARBA00012528"/>
    </source>
</evidence>
<feature type="transmembrane region" description="Helical" evidence="3">
    <location>
        <begin position="25"/>
        <end position="44"/>
    </location>
</feature>
<dbReference type="InterPro" id="IPR000160">
    <property type="entry name" value="GGDEF_dom"/>
</dbReference>
<dbReference type="NCBIfam" id="TIGR00254">
    <property type="entry name" value="GGDEF"/>
    <property type="match status" value="1"/>
</dbReference>
<dbReference type="Pfam" id="PF05230">
    <property type="entry name" value="MASE2"/>
    <property type="match status" value="1"/>
</dbReference>
<reference evidence="5 6" key="1">
    <citation type="submission" date="2020-05" db="EMBL/GenBank/DDBJ databases">
        <title>Aquincola sp. isolate from soil.</title>
        <authorList>
            <person name="Han J."/>
            <person name="Kim D.-U."/>
        </authorList>
    </citation>
    <scope>NUCLEOTIDE SEQUENCE [LARGE SCALE GENOMIC DNA]</scope>
    <source>
        <strain evidence="5 6">S2</strain>
    </source>
</reference>
<feature type="transmembrane region" description="Helical" evidence="3">
    <location>
        <begin position="125"/>
        <end position="148"/>
    </location>
</feature>
<name>A0ABX2EAD5_9BURK</name>
<accession>A0ABX2EAD5</accession>
<dbReference type="InterPro" id="IPR043128">
    <property type="entry name" value="Rev_trsase/Diguanyl_cyclase"/>
</dbReference>
<dbReference type="Proteomes" id="UP000737171">
    <property type="component" value="Unassembled WGS sequence"/>
</dbReference>
<evidence type="ECO:0000256" key="2">
    <source>
        <dbReference type="ARBA" id="ARBA00034247"/>
    </source>
</evidence>